<feature type="region of interest" description="Disordered" evidence="6">
    <location>
        <begin position="246"/>
        <end position="335"/>
    </location>
</feature>
<name>G7E801_MIXOS</name>
<gene>
    <name evidence="8" type="primary">Mo05649</name>
    <name evidence="8" type="ORF">E5Q_05649</name>
</gene>
<feature type="compositionally biased region" description="Low complexity" evidence="6">
    <location>
        <begin position="123"/>
        <end position="132"/>
    </location>
</feature>
<organism evidence="8 9">
    <name type="scientific">Mixia osmundae (strain CBS 9802 / IAM 14324 / JCM 22182 / KY 12970)</name>
    <dbReference type="NCBI Taxonomy" id="764103"/>
    <lineage>
        <taxon>Eukaryota</taxon>
        <taxon>Fungi</taxon>
        <taxon>Dikarya</taxon>
        <taxon>Basidiomycota</taxon>
        <taxon>Pucciniomycotina</taxon>
        <taxon>Mixiomycetes</taxon>
        <taxon>Mixiales</taxon>
        <taxon>Mixiaceae</taxon>
        <taxon>Mixia</taxon>
    </lineage>
</organism>
<feature type="compositionally biased region" description="Polar residues" evidence="6">
    <location>
        <begin position="252"/>
        <end position="261"/>
    </location>
</feature>
<dbReference type="EMBL" id="BABT02000165">
    <property type="protein sequence ID" value="GAA98961.1"/>
    <property type="molecule type" value="Genomic_DNA"/>
</dbReference>
<dbReference type="InterPro" id="IPR007219">
    <property type="entry name" value="XnlR_reg_dom"/>
</dbReference>
<evidence type="ECO:0000256" key="5">
    <source>
        <dbReference type="ARBA" id="ARBA00023242"/>
    </source>
</evidence>
<feature type="compositionally biased region" description="Polar residues" evidence="6">
    <location>
        <begin position="302"/>
        <end position="316"/>
    </location>
</feature>
<dbReference type="GO" id="GO:0000981">
    <property type="term" value="F:DNA-binding transcription factor activity, RNA polymerase II-specific"/>
    <property type="evidence" value="ECO:0007669"/>
    <property type="project" value="InterPro"/>
</dbReference>
<evidence type="ECO:0000313" key="9">
    <source>
        <dbReference type="Proteomes" id="UP000009131"/>
    </source>
</evidence>
<keyword evidence="4" id="KW-0804">Transcription</keyword>
<dbReference type="InterPro" id="IPR050815">
    <property type="entry name" value="TF_fung"/>
</dbReference>
<keyword evidence="2" id="KW-0479">Metal-binding</keyword>
<dbReference type="eggNOG" id="ENOG502QVC1">
    <property type="taxonomic scope" value="Eukaryota"/>
</dbReference>
<evidence type="ECO:0000259" key="7">
    <source>
        <dbReference type="PROSITE" id="PS50048"/>
    </source>
</evidence>
<evidence type="ECO:0000256" key="6">
    <source>
        <dbReference type="SAM" id="MobiDB-lite"/>
    </source>
</evidence>
<dbReference type="CDD" id="cd12148">
    <property type="entry name" value="fungal_TF_MHR"/>
    <property type="match status" value="1"/>
</dbReference>
<dbReference type="HOGENOM" id="CLU_330115_0_0_1"/>
<comment type="subcellular location">
    <subcellularLocation>
        <location evidence="1">Nucleus</location>
    </subcellularLocation>
</comment>
<dbReference type="GO" id="GO:0003677">
    <property type="term" value="F:DNA binding"/>
    <property type="evidence" value="ECO:0007669"/>
    <property type="project" value="InterPro"/>
</dbReference>
<dbReference type="CDD" id="cd00067">
    <property type="entry name" value="GAL4"/>
    <property type="match status" value="1"/>
</dbReference>
<reference evidence="8 9" key="2">
    <citation type="journal article" date="2012" name="Open Biol.">
        <title>Characteristics of nucleosomes and linker DNA regions on the genome of the basidiomycete Mixia osmundae revealed by mono- and dinucleosome mapping.</title>
        <authorList>
            <person name="Nishida H."/>
            <person name="Kondo S."/>
            <person name="Matsumoto T."/>
            <person name="Suzuki Y."/>
            <person name="Yoshikawa H."/>
            <person name="Taylor T.D."/>
            <person name="Sugiyama J."/>
        </authorList>
    </citation>
    <scope>NUCLEOTIDE SEQUENCE [LARGE SCALE GENOMIC DNA]</scope>
    <source>
        <strain evidence="9">CBS 9802 / IAM 14324 / JCM 22182 / KY 12970</strain>
    </source>
</reference>
<dbReference type="PANTHER" id="PTHR47338">
    <property type="entry name" value="ZN(II)2CYS6 TRANSCRIPTION FACTOR (EUROFUNG)-RELATED"/>
    <property type="match status" value="1"/>
</dbReference>
<dbReference type="RefSeq" id="XP_014567118.1">
    <property type="nucleotide sequence ID" value="XM_014711632.1"/>
</dbReference>
<keyword evidence="5" id="KW-0539">Nucleus</keyword>
<proteinExistence type="predicted"/>
<evidence type="ECO:0000256" key="3">
    <source>
        <dbReference type="ARBA" id="ARBA00023015"/>
    </source>
</evidence>
<dbReference type="SUPFAM" id="SSF57701">
    <property type="entry name" value="Zn2/Cys6 DNA-binding domain"/>
    <property type="match status" value="1"/>
</dbReference>
<dbReference type="PROSITE" id="PS00463">
    <property type="entry name" value="ZN2_CY6_FUNGAL_1"/>
    <property type="match status" value="1"/>
</dbReference>
<dbReference type="InterPro" id="IPR036864">
    <property type="entry name" value="Zn2-C6_fun-type_DNA-bd_sf"/>
</dbReference>
<feature type="region of interest" description="Disordered" evidence="6">
    <location>
        <begin position="123"/>
        <end position="144"/>
    </location>
</feature>
<protein>
    <recommendedName>
        <fullName evidence="7">Zn(2)-C6 fungal-type domain-containing protein</fullName>
    </recommendedName>
</protein>
<dbReference type="AlphaFoldDB" id="G7E801"/>
<reference evidence="8 9" key="1">
    <citation type="journal article" date="2011" name="J. Gen. Appl. Microbiol.">
        <title>Draft genome sequencing of the enigmatic basidiomycete Mixia osmundae.</title>
        <authorList>
            <person name="Nishida H."/>
            <person name="Nagatsuka Y."/>
            <person name="Sugiyama J."/>
        </authorList>
    </citation>
    <scope>NUCLEOTIDE SEQUENCE [LARGE SCALE GENOMIC DNA]</scope>
    <source>
        <strain evidence="9">CBS 9802 / IAM 14324 / JCM 22182 / KY 12970</strain>
    </source>
</reference>
<dbReference type="InParanoid" id="G7E801"/>
<dbReference type="PROSITE" id="PS50048">
    <property type="entry name" value="ZN2_CY6_FUNGAL_2"/>
    <property type="match status" value="1"/>
</dbReference>
<feature type="region of interest" description="Disordered" evidence="6">
    <location>
        <begin position="1"/>
        <end position="80"/>
    </location>
</feature>
<comment type="caution">
    <text evidence="8">The sequence shown here is derived from an EMBL/GenBank/DDBJ whole genome shotgun (WGS) entry which is preliminary data.</text>
</comment>
<dbReference type="Gene3D" id="4.10.240.10">
    <property type="entry name" value="Zn(2)-C6 fungal-type DNA-binding domain"/>
    <property type="match status" value="1"/>
</dbReference>
<evidence type="ECO:0000313" key="8">
    <source>
        <dbReference type="EMBL" id="GAA98961.1"/>
    </source>
</evidence>
<dbReference type="GO" id="GO:0006351">
    <property type="term" value="P:DNA-templated transcription"/>
    <property type="evidence" value="ECO:0007669"/>
    <property type="project" value="InterPro"/>
</dbReference>
<keyword evidence="3" id="KW-0805">Transcription regulation</keyword>
<evidence type="ECO:0000256" key="1">
    <source>
        <dbReference type="ARBA" id="ARBA00004123"/>
    </source>
</evidence>
<dbReference type="SMART" id="SM00906">
    <property type="entry name" value="Fungal_trans"/>
    <property type="match status" value="1"/>
</dbReference>
<dbReference type="SMART" id="SM00066">
    <property type="entry name" value="GAL4"/>
    <property type="match status" value="1"/>
</dbReference>
<evidence type="ECO:0000256" key="4">
    <source>
        <dbReference type="ARBA" id="ARBA00023163"/>
    </source>
</evidence>
<dbReference type="Pfam" id="PF00172">
    <property type="entry name" value="Zn_clus"/>
    <property type="match status" value="1"/>
</dbReference>
<dbReference type="Pfam" id="PF04082">
    <property type="entry name" value="Fungal_trans"/>
    <property type="match status" value="1"/>
</dbReference>
<dbReference type="STRING" id="764103.G7E801"/>
<dbReference type="PANTHER" id="PTHR47338:SF29">
    <property type="entry name" value="ZN(2)-C6 FUNGAL-TYPE DOMAIN-CONTAINING PROTEIN"/>
    <property type="match status" value="1"/>
</dbReference>
<dbReference type="OMA" id="GHICNAT"/>
<dbReference type="GO" id="GO:0008270">
    <property type="term" value="F:zinc ion binding"/>
    <property type="evidence" value="ECO:0007669"/>
    <property type="project" value="InterPro"/>
</dbReference>
<evidence type="ECO:0000256" key="2">
    <source>
        <dbReference type="ARBA" id="ARBA00022723"/>
    </source>
</evidence>
<feature type="domain" description="Zn(2)-C6 fungal-type" evidence="7">
    <location>
        <begin position="149"/>
        <end position="179"/>
    </location>
</feature>
<keyword evidence="9" id="KW-1185">Reference proteome</keyword>
<feature type="compositionally biased region" description="Polar residues" evidence="6">
    <location>
        <begin position="277"/>
        <end position="295"/>
    </location>
</feature>
<sequence>MVSLDESVEMRKTAEGGPARPMAADRQEHGEAARSARSPLPQSSDDRIVDLDPALVSSGHETSSLERSAHPARTTASEASPALMHYALSGSVPIASSNGKRRHSQVDAETTYADYNDNALNVSESASASTSSSHKRSLSAKPPLPRGSACLTCRKRKLRCDGARPKCATCARLQHPCGYDDANVAEGLDAYTRSLEEKVNRLTEELNRAHNAGSAPPSPFASVNGGMVLDPVPTVHHPNSLKISDSHYSRAITRSNQSETAYPTIAAYPRDDERMRISTSKASSPSRHQQESYTRGSGLPSGYTQSDTTPSANSLHSPEAMRTFDTPKNEDMPPSPMTNPLWKPGLTWLYSLPAAKQRLGNFPLHTSERFPASGGESSASSFGTDLPDETTFSELIYIYFETVHKILPFLHETRFKVALRAWDQAERPSAALIYAIMAVASPYHDSEHVRDMSSFYHRRFRQYLERFAGAGLAERDLVNSSSPRHRQRLDVEVIQASCIASIIEFGNKQHQSAYITTGIATRLASMIGLHKMDEEEISSRSIDRHGGDQPVKERRQSLLRSPAVGELPTDAVMREECRRTMWTLLILDRWTSACAAWPAALDENLLRLLLPCPEQLYVDLSCNVEHNVEIWPHEDQPDCELSDFAVLSRVCLMGSRIAAHKYRSPGPRPGGPLTSELVSEHSISLFDGALLEEEQRILAIPKPKYAIDRALALITIHGVALTLHAPSLVHTQERHGIEPVASREYSLRRCLYSLSGIWQIVTDLLEAENLPIPAALRLPPYLSMIFTIAILFLQDRWSDVSICTIGASVSSPLPEDNLLDIHIPWAAMNMPAFATQDGRERVIEDLSQIMLTMGHRWPIAESVRSQCCK</sequence>
<dbReference type="GO" id="GO:0005634">
    <property type="term" value="C:nucleus"/>
    <property type="evidence" value="ECO:0007669"/>
    <property type="project" value="UniProtKB-SubCell"/>
</dbReference>
<dbReference type="OrthoDB" id="39175at2759"/>
<dbReference type="InterPro" id="IPR001138">
    <property type="entry name" value="Zn2Cys6_DnaBD"/>
</dbReference>
<accession>G7E801</accession>
<dbReference type="Proteomes" id="UP000009131">
    <property type="component" value="Unassembled WGS sequence"/>
</dbReference>
<feature type="compositionally biased region" description="Basic and acidic residues" evidence="6">
    <location>
        <begin position="23"/>
        <end position="34"/>
    </location>
</feature>